<dbReference type="Proteomes" id="UP000688137">
    <property type="component" value="Unassembled WGS sequence"/>
</dbReference>
<accession>A0A8S1Q0B6</accession>
<comment type="caution">
    <text evidence="1">The sequence shown here is derived from an EMBL/GenBank/DDBJ whole genome shotgun (WGS) entry which is preliminary data.</text>
</comment>
<organism evidence="1 2">
    <name type="scientific">Paramecium primaurelia</name>
    <dbReference type="NCBI Taxonomy" id="5886"/>
    <lineage>
        <taxon>Eukaryota</taxon>
        <taxon>Sar</taxon>
        <taxon>Alveolata</taxon>
        <taxon>Ciliophora</taxon>
        <taxon>Intramacronucleata</taxon>
        <taxon>Oligohymenophorea</taxon>
        <taxon>Peniculida</taxon>
        <taxon>Parameciidae</taxon>
        <taxon>Paramecium</taxon>
    </lineage>
</organism>
<gene>
    <name evidence="1" type="ORF">PPRIM_AZ9-3.1.T1380002</name>
</gene>
<protein>
    <submittedName>
        <fullName evidence="1">Uncharacterized protein</fullName>
    </submittedName>
</protein>
<name>A0A8S1Q0B6_PARPR</name>
<sequence length="69" mass="8006">MNCSKIEVCQRQNNITSPVKTPTTMSSPTPLSKIQFSALARPQYYCQQKPTHFFTQFLLAHTEQQNRFL</sequence>
<dbReference type="AlphaFoldDB" id="A0A8S1Q0B6"/>
<proteinExistence type="predicted"/>
<evidence type="ECO:0000313" key="1">
    <source>
        <dbReference type="EMBL" id="CAD8108675.1"/>
    </source>
</evidence>
<keyword evidence="2" id="KW-1185">Reference proteome</keyword>
<dbReference type="EMBL" id="CAJJDM010000142">
    <property type="protein sequence ID" value="CAD8108675.1"/>
    <property type="molecule type" value="Genomic_DNA"/>
</dbReference>
<evidence type="ECO:0000313" key="2">
    <source>
        <dbReference type="Proteomes" id="UP000688137"/>
    </source>
</evidence>
<reference evidence="1" key="1">
    <citation type="submission" date="2021-01" db="EMBL/GenBank/DDBJ databases">
        <authorList>
            <consortium name="Genoscope - CEA"/>
            <person name="William W."/>
        </authorList>
    </citation>
    <scope>NUCLEOTIDE SEQUENCE</scope>
</reference>